<dbReference type="GO" id="GO:0005952">
    <property type="term" value="C:cAMP-dependent protein kinase complex"/>
    <property type="evidence" value="ECO:0007669"/>
    <property type="project" value="InterPro"/>
</dbReference>
<evidence type="ECO:0000256" key="7">
    <source>
        <dbReference type="ARBA" id="ARBA00023149"/>
    </source>
</evidence>
<dbReference type="SMART" id="SM00100">
    <property type="entry name" value="cNMP"/>
    <property type="match status" value="2"/>
</dbReference>
<evidence type="ECO:0000256" key="2">
    <source>
        <dbReference type="ARBA" id="ARBA00020355"/>
    </source>
</evidence>
<feature type="binding site" evidence="8">
    <location>
        <position position="356"/>
    </location>
    <ligand>
        <name>3',5'-cyclic AMP</name>
        <dbReference type="ChEBI" id="CHEBI:58165"/>
        <label>2</label>
    </ligand>
</feature>
<dbReference type="PIRSF" id="PIRSF000548">
    <property type="entry name" value="PK_regulatory"/>
    <property type="match status" value="1"/>
</dbReference>
<proteinExistence type="inferred from homology"/>
<feature type="binding site" evidence="8">
    <location>
        <position position="365"/>
    </location>
    <ligand>
        <name>3',5'-cyclic AMP</name>
        <dbReference type="ChEBI" id="CHEBI:58165"/>
        <label>2</label>
    </ligand>
</feature>
<dbReference type="InterPro" id="IPR018488">
    <property type="entry name" value="cNMP-bd_CS"/>
</dbReference>
<evidence type="ECO:0000313" key="11">
    <source>
        <dbReference type="EMBL" id="CAE7567047.1"/>
    </source>
</evidence>
<feature type="domain" description="Cyclic nucleotide-binding" evidence="10">
    <location>
        <begin position="165"/>
        <end position="284"/>
    </location>
</feature>
<dbReference type="PROSITE" id="PS00889">
    <property type="entry name" value="CNMP_BINDING_2"/>
    <property type="match status" value="2"/>
</dbReference>
<dbReference type="InterPro" id="IPR012198">
    <property type="entry name" value="cAMP_dep_PK_reg_su"/>
</dbReference>
<evidence type="ECO:0000256" key="4">
    <source>
        <dbReference type="ARBA" id="ARBA00022566"/>
    </source>
</evidence>
<dbReference type="GO" id="GO:0033554">
    <property type="term" value="P:cellular response to stress"/>
    <property type="evidence" value="ECO:0007669"/>
    <property type="project" value="UniProtKB-ARBA"/>
</dbReference>
<dbReference type="InterPro" id="IPR014710">
    <property type="entry name" value="RmlC-like_jellyroll"/>
</dbReference>
<dbReference type="CDD" id="cd22964">
    <property type="entry name" value="DD_CrRSP_unchar"/>
    <property type="match status" value="1"/>
</dbReference>
<dbReference type="FunFam" id="2.60.120.10:FF:000039">
    <property type="entry name" value="cAMP-dependent protein kinase regulatory subunit"/>
    <property type="match status" value="1"/>
</dbReference>
<dbReference type="OrthoDB" id="417078at2759"/>
<feature type="domain" description="Cyclic nucleotide-binding" evidence="10">
    <location>
        <begin position="287"/>
        <end position="405"/>
    </location>
</feature>
<reference evidence="11" key="1">
    <citation type="submission" date="2021-02" db="EMBL/GenBank/DDBJ databases">
        <authorList>
            <person name="Dougan E. K."/>
            <person name="Rhodes N."/>
            <person name="Thang M."/>
            <person name="Chan C."/>
        </authorList>
    </citation>
    <scope>NUCLEOTIDE SEQUENCE</scope>
</reference>
<dbReference type="GO" id="GO:0005829">
    <property type="term" value="C:cytosol"/>
    <property type="evidence" value="ECO:0007669"/>
    <property type="project" value="TreeGrafter"/>
</dbReference>
<feature type="region of interest" description="Disordered" evidence="9">
    <location>
        <begin position="134"/>
        <end position="154"/>
    </location>
</feature>
<dbReference type="EMBL" id="CAJNIZ010036692">
    <property type="protein sequence ID" value="CAE7567047.1"/>
    <property type="molecule type" value="Genomic_DNA"/>
</dbReference>
<keyword evidence="5" id="KW-0677">Repeat</keyword>
<keyword evidence="4 8" id="KW-0116">cAMP-binding</keyword>
<keyword evidence="3" id="KW-0597">Phosphoprotein</keyword>
<evidence type="ECO:0000256" key="9">
    <source>
        <dbReference type="SAM" id="MobiDB-lite"/>
    </source>
</evidence>
<dbReference type="PRINTS" id="PR00103">
    <property type="entry name" value="CAMPKINASE"/>
</dbReference>
<dbReference type="GO" id="GO:0030552">
    <property type="term" value="F:cAMP binding"/>
    <property type="evidence" value="ECO:0007669"/>
    <property type="project" value="UniProtKB-KW"/>
</dbReference>
<keyword evidence="6 8" id="KW-0547">Nucleotide-binding</keyword>
<dbReference type="Proteomes" id="UP000649617">
    <property type="component" value="Unassembled WGS sequence"/>
</dbReference>
<feature type="binding site" evidence="8">
    <location>
        <position position="234"/>
    </location>
    <ligand>
        <name>3',5'-cyclic AMP</name>
        <dbReference type="ChEBI" id="CHEBI:58165"/>
        <label>1</label>
    </ligand>
</feature>
<dbReference type="PROSITE" id="PS00888">
    <property type="entry name" value="CNMP_BINDING_1"/>
    <property type="match status" value="1"/>
</dbReference>
<evidence type="ECO:0000313" key="12">
    <source>
        <dbReference type="Proteomes" id="UP000649617"/>
    </source>
</evidence>
<dbReference type="PANTHER" id="PTHR11635:SF152">
    <property type="entry name" value="CAMP-DEPENDENT PROTEIN KINASE TYPE I REGULATORY SUBUNIT-RELATED"/>
    <property type="match status" value="1"/>
</dbReference>
<dbReference type="PROSITE" id="PS50042">
    <property type="entry name" value="CNMP_BINDING_3"/>
    <property type="match status" value="2"/>
</dbReference>
<evidence type="ECO:0000256" key="5">
    <source>
        <dbReference type="ARBA" id="ARBA00022737"/>
    </source>
</evidence>
<dbReference type="Gene3D" id="2.60.120.10">
    <property type="entry name" value="Jelly Rolls"/>
    <property type="match status" value="2"/>
</dbReference>
<protein>
    <recommendedName>
        <fullName evidence="2">cAMP-dependent protein kinase regulatory subunit</fullName>
    </recommendedName>
</protein>
<dbReference type="InterPro" id="IPR000595">
    <property type="entry name" value="cNMP-bd_dom"/>
</dbReference>
<sequence>MSVVDGLPFAEEKKDYILKTLDPILEEMVSDVLADMPKVPMDFMIQWLIKRTGRAADATEKISVSQRNQNLKQELRYLQGSLEEASTAAAAPAEEEEEEEDEDDDCDEIPEAFRKSEESMGKTRTSVSAEAYGAWNQKKDFTPPDHPKTDEQKQRLKQTLSKSFMFSSLEDKDMTTILGAMKECKFEAGQKVINEGDNGDFLFVIEKGQLECLKTSNGEEKVVKTVNEGDVFGELALLYNCPRAASVVAKVECICWELDRESFNYIVKDAAVARRNKYDEFLQSVTLLASLEAYERSQIADALKPEKFNKGDCIVKQDDPGDKFYIVEEGTLYALKVIDGTETRVMDYKVGDYFGELALLKNQPRAASIIVESESAKVLSMSRLSFNKMLGPLADLLSSKVKSYK</sequence>
<feature type="binding site" evidence="8">
    <location>
        <position position="243"/>
    </location>
    <ligand>
        <name>3',5'-cyclic AMP</name>
        <dbReference type="ChEBI" id="CHEBI:58165"/>
        <label>1</label>
    </ligand>
</feature>
<evidence type="ECO:0000256" key="6">
    <source>
        <dbReference type="ARBA" id="ARBA00022741"/>
    </source>
</evidence>
<dbReference type="AlphaFoldDB" id="A0A812UGN9"/>
<dbReference type="SUPFAM" id="SSF51206">
    <property type="entry name" value="cAMP-binding domain-like"/>
    <property type="match status" value="2"/>
</dbReference>
<comment type="similarity">
    <text evidence="1">Belongs to the cAMP-dependent kinase regulatory chain family.</text>
</comment>
<evidence type="ECO:0000256" key="1">
    <source>
        <dbReference type="ARBA" id="ARBA00005753"/>
    </source>
</evidence>
<comment type="caution">
    <text evidence="11">The sequence shown here is derived from an EMBL/GenBank/DDBJ whole genome shotgun (WGS) entry which is preliminary data.</text>
</comment>
<dbReference type="InterPro" id="IPR018490">
    <property type="entry name" value="cNMP-bd_dom_sf"/>
</dbReference>
<evidence type="ECO:0000259" key="10">
    <source>
        <dbReference type="PROSITE" id="PS50042"/>
    </source>
</evidence>
<feature type="region of interest" description="Disordered" evidence="9">
    <location>
        <begin position="84"/>
        <end position="106"/>
    </location>
</feature>
<keyword evidence="12" id="KW-1185">Reference proteome</keyword>
<evidence type="ECO:0000256" key="3">
    <source>
        <dbReference type="ARBA" id="ARBA00022553"/>
    </source>
</evidence>
<dbReference type="Pfam" id="PF00027">
    <property type="entry name" value="cNMP_binding"/>
    <property type="match status" value="2"/>
</dbReference>
<name>A0A812UGN9_SYMPI</name>
<dbReference type="InterPro" id="IPR050503">
    <property type="entry name" value="cAMP-dep_PK_reg_su-like"/>
</dbReference>
<feature type="compositionally biased region" description="Acidic residues" evidence="9">
    <location>
        <begin position="93"/>
        <end position="106"/>
    </location>
</feature>
<accession>A0A812UGN9</accession>
<keyword evidence="7 8" id="KW-0114">cAMP</keyword>
<gene>
    <name evidence="11" type="primary">pkaR</name>
    <name evidence="11" type="ORF">SPIL2461_LOCUS15238</name>
</gene>
<dbReference type="CDD" id="cd00038">
    <property type="entry name" value="CAP_ED"/>
    <property type="match status" value="2"/>
</dbReference>
<evidence type="ECO:0000256" key="8">
    <source>
        <dbReference type="PIRSR" id="PIRSR000548-1"/>
    </source>
</evidence>
<dbReference type="GO" id="GO:0004862">
    <property type="term" value="F:cAMP-dependent protein kinase inhibitor activity"/>
    <property type="evidence" value="ECO:0007669"/>
    <property type="project" value="TreeGrafter"/>
</dbReference>
<dbReference type="GO" id="GO:0034236">
    <property type="term" value="F:protein kinase A catalytic subunit binding"/>
    <property type="evidence" value="ECO:0007669"/>
    <property type="project" value="TreeGrafter"/>
</dbReference>
<dbReference type="PANTHER" id="PTHR11635">
    <property type="entry name" value="CAMP-DEPENDENT PROTEIN KINASE REGULATORY CHAIN"/>
    <property type="match status" value="1"/>
</dbReference>
<organism evidence="11 12">
    <name type="scientific">Symbiodinium pilosum</name>
    <name type="common">Dinoflagellate</name>
    <dbReference type="NCBI Taxonomy" id="2952"/>
    <lineage>
        <taxon>Eukaryota</taxon>
        <taxon>Sar</taxon>
        <taxon>Alveolata</taxon>
        <taxon>Dinophyceae</taxon>
        <taxon>Suessiales</taxon>
        <taxon>Symbiodiniaceae</taxon>
        <taxon>Symbiodinium</taxon>
    </lineage>
</organism>
<feature type="compositionally biased region" description="Basic and acidic residues" evidence="9">
    <location>
        <begin position="137"/>
        <end position="154"/>
    </location>
</feature>